<gene>
    <name evidence="1" type="ORF">G2W53_012913</name>
</gene>
<organism evidence="1 2">
    <name type="scientific">Senna tora</name>
    <dbReference type="NCBI Taxonomy" id="362788"/>
    <lineage>
        <taxon>Eukaryota</taxon>
        <taxon>Viridiplantae</taxon>
        <taxon>Streptophyta</taxon>
        <taxon>Embryophyta</taxon>
        <taxon>Tracheophyta</taxon>
        <taxon>Spermatophyta</taxon>
        <taxon>Magnoliopsida</taxon>
        <taxon>eudicotyledons</taxon>
        <taxon>Gunneridae</taxon>
        <taxon>Pentapetalae</taxon>
        <taxon>rosids</taxon>
        <taxon>fabids</taxon>
        <taxon>Fabales</taxon>
        <taxon>Fabaceae</taxon>
        <taxon>Caesalpinioideae</taxon>
        <taxon>Cassia clade</taxon>
        <taxon>Senna</taxon>
    </lineage>
</organism>
<dbReference type="AlphaFoldDB" id="A0A834TXW1"/>
<reference evidence="1" key="1">
    <citation type="submission" date="2020-09" db="EMBL/GenBank/DDBJ databases">
        <title>Genome-Enabled Discovery of Anthraquinone Biosynthesis in Senna tora.</title>
        <authorList>
            <person name="Kang S.-H."/>
            <person name="Pandey R.P."/>
            <person name="Lee C.-M."/>
            <person name="Sim J.-S."/>
            <person name="Jeong J.-T."/>
            <person name="Choi B.-S."/>
            <person name="Jung M."/>
            <person name="Ginzburg D."/>
            <person name="Zhao K."/>
            <person name="Won S.Y."/>
            <person name="Oh T.-J."/>
            <person name="Yu Y."/>
            <person name="Kim N.-H."/>
            <person name="Lee O.R."/>
            <person name="Lee T.-H."/>
            <person name="Bashyal P."/>
            <person name="Kim T.-S."/>
            <person name="Lee W.-H."/>
            <person name="Kawkins C."/>
            <person name="Kim C.-K."/>
            <person name="Kim J.S."/>
            <person name="Ahn B.O."/>
            <person name="Rhee S.Y."/>
            <person name="Sohng J.K."/>
        </authorList>
    </citation>
    <scope>NUCLEOTIDE SEQUENCE</scope>
    <source>
        <tissue evidence="1">Leaf</tissue>
    </source>
</reference>
<sequence length="114" mass="13568">MNLVFPQSRGWFGPYHLWERSPRRRRCRRRLRLRERPELPKPLILRRLVPLLAHASRHGQRPGIHVLQHLEQEIVIEIHTAAKAGSLLISSFIDIWQLDLFHLDIVAEMWALHP</sequence>
<evidence type="ECO:0000313" key="1">
    <source>
        <dbReference type="EMBL" id="KAF7830580.1"/>
    </source>
</evidence>
<keyword evidence="2" id="KW-1185">Reference proteome</keyword>
<comment type="caution">
    <text evidence="1">The sequence shown here is derived from an EMBL/GenBank/DDBJ whole genome shotgun (WGS) entry which is preliminary data.</text>
</comment>
<protein>
    <submittedName>
        <fullName evidence="1">Uncharacterized protein</fullName>
    </submittedName>
</protein>
<accession>A0A834TXW1</accession>
<evidence type="ECO:0000313" key="2">
    <source>
        <dbReference type="Proteomes" id="UP000634136"/>
    </source>
</evidence>
<proteinExistence type="predicted"/>
<dbReference type="EMBL" id="JAAIUW010000005">
    <property type="protein sequence ID" value="KAF7830580.1"/>
    <property type="molecule type" value="Genomic_DNA"/>
</dbReference>
<name>A0A834TXW1_9FABA</name>
<dbReference type="Proteomes" id="UP000634136">
    <property type="component" value="Unassembled WGS sequence"/>
</dbReference>